<gene>
    <name evidence="1" type="ORF">SAMN05421547_108227</name>
</gene>
<proteinExistence type="predicted"/>
<protein>
    <submittedName>
        <fullName evidence="1">Uncharacterized protein</fullName>
    </submittedName>
</protein>
<evidence type="ECO:0000313" key="1">
    <source>
        <dbReference type="EMBL" id="SDY85316.1"/>
    </source>
</evidence>
<organism evidence="1 2">
    <name type="scientific">Delftia lacustris</name>
    <dbReference type="NCBI Taxonomy" id="558537"/>
    <lineage>
        <taxon>Bacteria</taxon>
        <taxon>Pseudomonadati</taxon>
        <taxon>Pseudomonadota</taxon>
        <taxon>Betaproteobacteria</taxon>
        <taxon>Burkholderiales</taxon>
        <taxon>Comamonadaceae</taxon>
        <taxon>Delftia</taxon>
    </lineage>
</organism>
<accession>A0A1H3N8Y9</accession>
<reference evidence="1 2" key="1">
    <citation type="submission" date="2016-10" db="EMBL/GenBank/DDBJ databases">
        <authorList>
            <person name="de Groot N.N."/>
        </authorList>
    </citation>
    <scope>NUCLEOTIDE SEQUENCE [LARGE SCALE GENOMIC DNA]</scope>
    <source>
        <strain evidence="1 2">LMG 24775</strain>
    </source>
</reference>
<dbReference type="Proteomes" id="UP000183417">
    <property type="component" value="Unassembled WGS sequence"/>
</dbReference>
<dbReference type="EMBL" id="FNPE01000008">
    <property type="protein sequence ID" value="SDY85316.1"/>
    <property type="molecule type" value="Genomic_DNA"/>
</dbReference>
<sequence>MTRKQYRRAKRTALAALLGGCSSDDLDERERRVAQFIKRQWQTGTDVLVQRTSSMTPNAASRLKVYPMCIGAQQVAKRTQH</sequence>
<evidence type="ECO:0000313" key="2">
    <source>
        <dbReference type="Proteomes" id="UP000183417"/>
    </source>
</evidence>
<dbReference type="AlphaFoldDB" id="A0A1H3N8Y9"/>
<name>A0A1H3N8Y9_9BURK</name>